<evidence type="ECO:0000313" key="5">
    <source>
        <dbReference type="Proteomes" id="UP001470230"/>
    </source>
</evidence>
<feature type="chain" id="PRO_5045951736" evidence="3">
    <location>
        <begin position="16"/>
        <end position="858"/>
    </location>
</feature>
<proteinExistence type="predicted"/>
<feature type="region of interest" description="Disordered" evidence="1">
    <location>
        <begin position="804"/>
        <end position="837"/>
    </location>
</feature>
<evidence type="ECO:0000256" key="1">
    <source>
        <dbReference type="SAM" id="MobiDB-lite"/>
    </source>
</evidence>
<gene>
    <name evidence="4" type="ORF">M9Y10_003443</name>
</gene>
<keyword evidence="5" id="KW-1185">Reference proteome</keyword>
<evidence type="ECO:0000256" key="3">
    <source>
        <dbReference type="SAM" id="SignalP"/>
    </source>
</evidence>
<feature type="transmembrane region" description="Helical" evidence="2">
    <location>
        <begin position="493"/>
        <end position="525"/>
    </location>
</feature>
<feature type="compositionally biased region" description="Low complexity" evidence="1">
    <location>
        <begin position="827"/>
        <end position="837"/>
    </location>
</feature>
<feature type="transmembrane region" description="Helical" evidence="2">
    <location>
        <begin position="460"/>
        <end position="481"/>
    </location>
</feature>
<accession>A0ABR2JPP8</accession>
<dbReference type="Proteomes" id="UP001470230">
    <property type="component" value="Unassembled WGS sequence"/>
</dbReference>
<keyword evidence="3" id="KW-0732">Signal</keyword>
<comment type="caution">
    <text evidence="4">The sequence shown here is derived from an EMBL/GenBank/DDBJ whole genome shotgun (WGS) entry which is preliminary data.</text>
</comment>
<reference evidence="4 5" key="1">
    <citation type="submission" date="2024-04" db="EMBL/GenBank/DDBJ databases">
        <title>Tritrichomonas musculus Genome.</title>
        <authorList>
            <person name="Alves-Ferreira E."/>
            <person name="Grigg M."/>
            <person name="Lorenzi H."/>
            <person name="Galac M."/>
        </authorList>
    </citation>
    <scope>NUCLEOTIDE SEQUENCE [LARGE SCALE GENOMIC DNA]</scope>
    <source>
        <strain evidence="4 5">EAF2021</strain>
    </source>
</reference>
<feature type="transmembrane region" description="Helical" evidence="2">
    <location>
        <begin position="767"/>
        <end position="794"/>
    </location>
</feature>
<evidence type="ECO:0000313" key="4">
    <source>
        <dbReference type="EMBL" id="KAK8880756.1"/>
    </source>
</evidence>
<name>A0ABR2JPP8_9EUKA</name>
<keyword evidence="2" id="KW-0812">Transmembrane</keyword>
<organism evidence="4 5">
    <name type="scientific">Tritrichomonas musculus</name>
    <dbReference type="NCBI Taxonomy" id="1915356"/>
    <lineage>
        <taxon>Eukaryota</taxon>
        <taxon>Metamonada</taxon>
        <taxon>Parabasalia</taxon>
        <taxon>Tritrichomonadida</taxon>
        <taxon>Tritrichomonadidae</taxon>
        <taxon>Tritrichomonas</taxon>
    </lineage>
</organism>
<sequence>MILLILLFQNCISNSENLPETKHLEGGVFGWPNALASQRNLWSNVKFPYISFYQSDINIAALTREIISGRIDFNLSAKIEEMISSIQDGFDSKDNSTDLDGESPSTISYVHSRGPIFHFQTIQNFIKIINDDNFTEEDMQPPQQCDENLYPNAHLLGNVIGSDFLNNIDCKTKDKIIGQIISYVLIIFPIFIIFLASFIFYIVFGFGRCCCCRAKERSNPGPAIIVFFSLTLACMVISFGFSMTASAYLLKVVNYIFSKEILNEGELICNLVAPSLNDCIQKSVNELQPAIQNISNESSTTVDESLPRLNAVLNLTIENISYLTILMKNLSSYGTQNSASCRMSENEFNKCASEVNSNGLSQNCEAFKIENITLIDDFTDFENADEIAEELDNCTSDVNEVMNVSSSIEDVKDTFVDTIDDVSEKVDSIENVTFDDKCDLSDTFDFFDDLPSFVVPMIKFVLFLPPILMFFVILFQVLAFWMKNCCSRCLSLCCIPCCFCAFCQFLIGLVCTFFGIFIILMNIFYEQGDDVLDTIIKQVTNEDKIISFGSLNLSSVSNNVIGTFSLDSLQLKQIHFIQNFVDAKLDSTLLDILSMKEMPFNDMADVIENAFMNASKTTNTDSLIVDPIENVINQTQSSLPGSNYSNIADLEGMKVMLDLYSKSVDKCYATCSSQFSILSENYHNFINGFNEKVAELNTTRNELDPLLDQVPIDVTNYSNDLFSGFLISIGQSVGAALRVIVPTFNDIDMKWLIGIFNIVRVRLCYNFFTAILCFSISAHLFIVSMTLMSLLLWIRRKGMASKGQVENSSDEDSSSLTSSSDEKASSEDTSSYESSVDSLIITYDRRKTPVGNEEHHDD</sequence>
<keyword evidence="2" id="KW-1133">Transmembrane helix</keyword>
<evidence type="ECO:0000256" key="2">
    <source>
        <dbReference type="SAM" id="Phobius"/>
    </source>
</evidence>
<keyword evidence="2" id="KW-0472">Membrane</keyword>
<dbReference type="EMBL" id="JAPFFF010000010">
    <property type="protein sequence ID" value="KAK8880756.1"/>
    <property type="molecule type" value="Genomic_DNA"/>
</dbReference>
<feature type="transmembrane region" description="Helical" evidence="2">
    <location>
        <begin position="224"/>
        <end position="250"/>
    </location>
</feature>
<protein>
    <submittedName>
        <fullName evidence="4">Uncharacterized protein</fullName>
    </submittedName>
</protein>
<feature type="transmembrane region" description="Helical" evidence="2">
    <location>
        <begin position="180"/>
        <end position="204"/>
    </location>
</feature>
<feature type="signal peptide" evidence="3">
    <location>
        <begin position="1"/>
        <end position="15"/>
    </location>
</feature>